<accession>A0A1V9YV43</accession>
<reference evidence="2 3" key="1">
    <citation type="journal article" date="2014" name="Genome Biol. Evol.">
        <title>The secreted proteins of Achlya hypogyna and Thraustotheca clavata identify the ancestral oomycete secretome and reveal gene acquisitions by horizontal gene transfer.</title>
        <authorList>
            <person name="Misner I."/>
            <person name="Blouin N."/>
            <person name="Leonard G."/>
            <person name="Richards T.A."/>
            <person name="Lane C.E."/>
        </authorList>
    </citation>
    <scope>NUCLEOTIDE SEQUENCE [LARGE SCALE GENOMIC DNA]</scope>
    <source>
        <strain evidence="2 3">ATCC 48635</strain>
    </source>
</reference>
<dbReference type="Proteomes" id="UP000243579">
    <property type="component" value="Unassembled WGS sequence"/>
</dbReference>
<keyword evidence="1" id="KW-0472">Membrane</keyword>
<gene>
    <name evidence="2" type="ORF">ACHHYP_06284</name>
</gene>
<dbReference type="AlphaFoldDB" id="A0A1V9YV43"/>
<protein>
    <recommendedName>
        <fullName evidence="4">Transmembrane protein</fullName>
    </recommendedName>
</protein>
<sequence length="227" mass="25102">MAKAAEAEVEALNVGIFQYLQFGQSDTPVHYSVAPIFNISDPAYGVFGWNYLSDWALGHREVVSFIGDSGAFTLVSASAIPSSFTPDALEIPTNLSLYCRLCIQYTTLMMAAVAAATCGYCLLARFWFESINVTELNRVGAVVWHKLSLLVTSGAHYLFDKKNWIGDDVWYLDAPSAFLTGLLSVCTAEATYVFDIKTWRCHRLERDVVSKGTLDAQRFKSAVPLVE</sequence>
<evidence type="ECO:0000313" key="2">
    <source>
        <dbReference type="EMBL" id="OQR89453.1"/>
    </source>
</evidence>
<comment type="caution">
    <text evidence="2">The sequence shown here is derived from an EMBL/GenBank/DDBJ whole genome shotgun (WGS) entry which is preliminary data.</text>
</comment>
<dbReference type="OrthoDB" id="78222at2759"/>
<keyword evidence="1" id="KW-1133">Transmembrane helix</keyword>
<proteinExistence type="predicted"/>
<keyword evidence="3" id="KW-1185">Reference proteome</keyword>
<keyword evidence="1" id="KW-0812">Transmembrane</keyword>
<name>A0A1V9YV43_ACHHY</name>
<feature type="transmembrane region" description="Helical" evidence="1">
    <location>
        <begin position="108"/>
        <end position="128"/>
    </location>
</feature>
<evidence type="ECO:0008006" key="4">
    <source>
        <dbReference type="Google" id="ProtNLM"/>
    </source>
</evidence>
<evidence type="ECO:0000313" key="3">
    <source>
        <dbReference type="Proteomes" id="UP000243579"/>
    </source>
</evidence>
<evidence type="ECO:0000256" key="1">
    <source>
        <dbReference type="SAM" id="Phobius"/>
    </source>
</evidence>
<organism evidence="2 3">
    <name type="scientific">Achlya hypogyna</name>
    <name type="common">Oomycete</name>
    <name type="synonym">Protoachlya hypogyna</name>
    <dbReference type="NCBI Taxonomy" id="1202772"/>
    <lineage>
        <taxon>Eukaryota</taxon>
        <taxon>Sar</taxon>
        <taxon>Stramenopiles</taxon>
        <taxon>Oomycota</taxon>
        <taxon>Saprolegniomycetes</taxon>
        <taxon>Saprolegniales</taxon>
        <taxon>Achlyaceae</taxon>
        <taxon>Achlya</taxon>
    </lineage>
</organism>
<dbReference type="EMBL" id="JNBR01000816">
    <property type="protein sequence ID" value="OQR89453.1"/>
    <property type="molecule type" value="Genomic_DNA"/>
</dbReference>